<dbReference type="Proteomes" id="UP001055172">
    <property type="component" value="Unassembled WGS sequence"/>
</dbReference>
<keyword evidence="3" id="KW-1185">Reference proteome</keyword>
<sequence length="167" mass="18554">MPMAGANTFFRSQQGPVSPQPADKSLPPPSVRKQTKMKTGIITWPDQLEQKLIESVEKVIDPELLSTIREDKNVLAKRIASSTWAIRSEMNEGYLSDNSHMKKLCSLIENPRFSAAILTGHLIPARIAHASTEAGLDNLVGELMQLDDNAFHEKLGLRKRLAKEPDV</sequence>
<organism evidence="2 3">
    <name type="scientific">Colletotrichum liriopes</name>
    <dbReference type="NCBI Taxonomy" id="708192"/>
    <lineage>
        <taxon>Eukaryota</taxon>
        <taxon>Fungi</taxon>
        <taxon>Dikarya</taxon>
        <taxon>Ascomycota</taxon>
        <taxon>Pezizomycotina</taxon>
        <taxon>Sordariomycetes</taxon>
        <taxon>Hypocreomycetidae</taxon>
        <taxon>Glomerellales</taxon>
        <taxon>Glomerellaceae</taxon>
        <taxon>Colletotrichum</taxon>
        <taxon>Colletotrichum spaethianum species complex</taxon>
    </lineage>
</organism>
<evidence type="ECO:0000313" key="2">
    <source>
        <dbReference type="EMBL" id="GJC90503.1"/>
    </source>
</evidence>
<gene>
    <name evidence="2" type="ORF">ColLi_13341</name>
</gene>
<proteinExistence type="predicted"/>
<name>A0AA37H2R6_9PEZI</name>
<dbReference type="AlphaFoldDB" id="A0AA37H2R6"/>
<reference evidence="2 3" key="1">
    <citation type="submission" date="2021-07" db="EMBL/GenBank/DDBJ databases">
        <title>Genome data of Colletotrichum spaethianum.</title>
        <authorList>
            <person name="Utami Y.D."/>
            <person name="Hiruma K."/>
        </authorList>
    </citation>
    <scope>NUCLEOTIDE SEQUENCE [LARGE SCALE GENOMIC DNA]</scope>
    <source>
        <strain evidence="2 3">MAFF 242679</strain>
    </source>
</reference>
<comment type="caution">
    <text evidence="2">The sequence shown here is derived from an EMBL/GenBank/DDBJ whole genome shotgun (WGS) entry which is preliminary data.</text>
</comment>
<evidence type="ECO:0000313" key="3">
    <source>
        <dbReference type="Proteomes" id="UP001055172"/>
    </source>
</evidence>
<evidence type="ECO:0000256" key="1">
    <source>
        <dbReference type="SAM" id="MobiDB-lite"/>
    </source>
</evidence>
<dbReference type="EMBL" id="BPPX01000055">
    <property type="protein sequence ID" value="GJC90503.1"/>
    <property type="molecule type" value="Genomic_DNA"/>
</dbReference>
<accession>A0AA37H2R6</accession>
<protein>
    <submittedName>
        <fullName evidence="2">Uncharacterized protein</fullName>
    </submittedName>
</protein>
<feature type="region of interest" description="Disordered" evidence="1">
    <location>
        <begin position="1"/>
        <end position="36"/>
    </location>
</feature>